<evidence type="ECO:0000256" key="6">
    <source>
        <dbReference type="SAM" id="Coils"/>
    </source>
</evidence>
<dbReference type="EMBL" id="SMGQ01000013">
    <property type="protein sequence ID" value="TCK92790.1"/>
    <property type="molecule type" value="Genomic_DNA"/>
</dbReference>
<keyword evidence="8" id="KW-1185">Reference proteome</keyword>
<evidence type="ECO:0000313" key="8">
    <source>
        <dbReference type="Proteomes" id="UP000294545"/>
    </source>
</evidence>
<organism evidence="7 8">
    <name type="scientific">Natranaerovirga hydrolytica</name>
    <dbReference type="NCBI Taxonomy" id="680378"/>
    <lineage>
        <taxon>Bacteria</taxon>
        <taxon>Bacillati</taxon>
        <taxon>Bacillota</taxon>
        <taxon>Clostridia</taxon>
        <taxon>Lachnospirales</taxon>
        <taxon>Natranaerovirgaceae</taxon>
        <taxon>Natranaerovirga</taxon>
    </lineage>
</organism>
<comment type="caution">
    <text evidence="7">The sequence shown here is derived from an EMBL/GenBank/DDBJ whole genome shotgun (WGS) entry which is preliminary data.</text>
</comment>
<dbReference type="PANTHER" id="PTHR34478">
    <property type="entry name" value="PROTEIN LEMA"/>
    <property type="match status" value="1"/>
</dbReference>
<evidence type="ECO:0000256" key="5">
    <source>
        <dbReference type="ARBA" id="ARBA00023136"/>
    </source>
</evidence>
<comment type="similarity">
    <text evidence="2">Belongs to the LemA family.</text>
</comment>
<keyword evidence="3" id="KW-0812">Transmembrane</keyword>
<feature type="coiled-coil region" evidence="6">
    <location>
        <begin position="121"/>
        <end position="155"/>
    </location>
</feature>
<keyword evidence="6" id="KW-0175">Coiled coil</keyword>
<dbReference type="InterPro" id="IPR007156">
    <property type="entry name" value="MamQ_LemA"/>
</dbReference>
<dbReference type="InterPro" id="IPR023353">
    <property type="entry name" value="LemA-like_dom_sf"/>
</dbReference>
<accession>A0A4R1ML48</accession>
<dbReference type="SUPFAM" id="SSF140478">
    <property type="entry name" value="LemA-like"/>
    <property type="match status" value="1"/>
</dbReference>
<keyword evidence="5" id="KW-0472">Membrane</keyword>
<reference evidence="7 8" key="1">
    <citation type="submission" date="2019-03" db="EMBL/GenBank/DDBJ databases">
        <title>Genomic Encyclopedia of Type Strains, Phase IV (KMG-IV): sequencing the most valuable type-strain genomes for metagenomic binning, comparative biology and taxonomic classification.</title>
        <authorList>
            <person name="Goeker M."/>
        </authorList>
    </citation>
    <scope>NUCLEOTIDE SEQUENCE [LARGE SCALE GENOMIC DNA]</scope>
    <source>
        <strain evidence="7 8">DSM 24176</strain>
    </source>
</reference>
<comment type="subcellular location">
    <subcellularLocation>
        <location evidence="1">Membrane</location>
        <topology evidence="1">Single-pass membrane protein</topology>
    </subcellularLocation>
</comment>
<sequence length="193" mass="21863">MKTSMKVLIGIGAILLIIIVNFVSTYNGMVTRSEDVRTAYSEIDNQLQRRNDLIPNLVDTAQRYMQHEEDIFTSIADARAQMMGAGSIEEQAEADVELNNALSRLIAVSEAYPDLRANENFINLQDELAGTENRIAEARRTYNNAARNNNSYIRRFPANIYRSMFGFDFEQYPYFEAAEGARENPNVGDLFGN</sequence>
<dbReference type="Proteomes" id="UP000294545">
    <property type="component" value="Unassembled WGS sequence"/>
</dbReference>
<dbReference type="Pfam" id="PF04011">
    <property type="entry name" value="LemA"/>
    <property type="match status" value="1"/>
</dbReference>
<protein>
    <submittedName>
        <fullName evidence="7">LemA protein</fullName>
    </submittedName>
</protein>
<dbReference type="GO" id="GO:0016020">
    <property type="term" value="C:membrane"/>
    <property type="evidence" value="ECO:0007669"/>
    <property type="project" value="UniProtKB-SubCell"/>
</dbReference>
<keyword evidence="4" id="KW-1133">Transmembrane helix</keyword>
<proteinExistence type="inferred from homology"/>
<gene>
    <name evidence="7" type="ORF">EDC19_1945</name>
</gene>
<dbReference type="OrthoDB" id="9804152at2"/>
<dbReference type="Gene3D" id="1.20.1440.20">
    <property type="entry name" value="LemA-like domain"/>
    <property type="match status" value="1"/>
</dbReference>
<evidence type="ECO:0000256" key="4">
    <source>
        <dbReference type="ARBA" id="ARBA00022989"/>
    </source>
</evidence>
<evidence type="ECO:0000256" key="2">
    <source>
        <dbReference type="ARBA" id="ARBA00008854"/>
    </source>
</evidence>
<dbReference type="PANTHER" id="PTHR34478:SF2">
    <property type="entry name" value="MEMBRANE PROTEIN"/>
    <property type="match status" value="1"/>
</dbReference>
<name>A0A4R1ML48_9FIRM</name>
<evidence type="ECO:0000313" key="7">
    <source>
        <dbReference type="EMBL" id="TCK92790.1"/>
    </source>
</evidence>
<evidence type="ECO:0000256" key="1">
    <source>
        <dbReference type="ARBA" id="ARBA00004167"/>
    </source>
</evidence>
<dbReference type="AlphaFoldDB" id="A0A4R1ML48"/>
<dbReference type="RefSeq" id="WP_132282648.1">
    <property type="nucleotide sequence ID" value="NZ_SMGQ01000013.1"/>
</dbReference>
<evidence type="ECO:0000256" key="3">
    <source>
        <dbReference type="ARBA" id="ARBA00022692"/>
    </source>
</evidence>